<comment type="caution">
    <text evidence="2">The sequence shown here is derived from an EMBL/GenBank/DDBJ whole genome shotgun (WGS) entry which is preliminary data.</text>
</comment>
<dbReference type="EMBL" id="PYGA01000022">
    <property type="protein sequence ID" value="PSK90524.1"/>
    <property type="molecule type" value="Genomic_DNA"/>
</dbReference>
<evidence type="ECO:0000313" key="3">
    <source>
        <dbReference type="Proteomes" id="UP000240542"/>
    </source>
</evidence>
<accession>A0A2P8CZY7</accession>
<reference evidence="2 3" key="1">
    <citation type="submission" date="2018-03" db="EMBL/GenBank/DDBJ databases">
        <title>Genomic Encyclopedia of Archaeal and Bacterial Type Strains, Phase II (KMG-II): from individual species to whole genera.</title>
        <authorList>
            <person name="Goeker M."/>
        </authorList>
    </citation>
    <scope>NUCLEOTIDE SEQUENCE [LARGE SCALE GENOMIC DNA]</scope>
    <source>
        <strain evidence="2 3">DSM 45312</strain>
    </source>
</reference>
<dbReference type="Proteomes" id="UP000240542">
    <property type="component" value="Unassembled WGS sequence"/>
</dbReference>
<feature type="region of interest" description="Disordered" evidence="1">
    <location>
        <begin position="1"/>
        <end position="63"/>
    </location>
</feature>
<evidence type="ECO:0000256" key="1">
    <source>
        <dbReference type="SAM" id="MobiDB-lite"/>
    </source>
</evidence>
<keyword evidence="3" id="KW-1185">Reference proteome</keyword>
<sequence length="63" mass="6976">MMHPDILTAVAQTRIDDHARRRAARPASWRYGDAAPPAPDTRERPAESTEPAAETERVPAGQR</sequence>
<name>A0A2P8CZY7_9ACTN</name>
<dbReference type="RefSeq" id="WP_106585810.1">
    <property type="nucleotide sequence ID" value="NZ_PYGA01000022.1"/>
</dbReference>
<protein>
    <submittedName>
        <fullName evidence="2">Uncharacterized protein</fullName>
    </submittedName>
</protein>
<dbReference type="AlphaFoldDB" id="A0A2P8CZY7"/>
<proteinExistence type="predicted"/>
<organism evidence="2 3">
    <name type="scientific">Murinocardiopsis flavida</name>
    <dbReference type="NCBI Taxonomy" id="645275"/>
    <lineage>
        <taxon>Bacteria</taxon>
        <taxon>Bacillati</taxon>
        <taxon>Actinomycetota</taxon>
        <taxon>Actinomycetes</taxon>
        <taxon>Streptosporangiales</taxon>
        <taxon>Nocardiopsidaceae</taxon>
        <taxon>Murinocardiopsis</taxon>
    </lineage>
</organism>
<evidence type="ECO:0000313" key="2">
    <source>
        <dbReference type="EMBL" id="PSK90524.1"/>
    </source>
</evidence>
<gene>
    <name evidence="2" type="ORF">CLV63_12258</name>
</gene>